<dbReference type="InterPro" id="IPR052722">
    <property type="entry name" value="PgpH_phosphodiesterase"/>
</dbReference>
<evidence type="ECO:0000313" key="4">
    <source>
        <dbReference type="Proteomes" id="UP000239863"/>
    </source>
</evidence>
<feature type="transmembrane region" description="Helical" evidence="1">
    <location>
        <begin position="419"/>
        <end position="439"/>
    </location>
</feature>
<dbReference type="InterPro" id="IPR003607">
    <property type="entry name" value="HD/PDEase_dom"/>
</dbReference>
<dbReference type="Pfam" id="PF07697">
    <property type="entry name" value="7TMR-HDED"/>
    <property type="match status" value="1"/>
</dbReference>
<protein>
    <recommendedName>
        <fullName evidence="2">HD domain-containing protein</fullName>
    </recommendedName>
</protein>
<dbReference type="EMBL" id="PTIS01000001">
    <property type="protein sequence ID" value="PPK49554.1"/>
    <property type="molecule type" value="Genomic_DNA"/>
</dbReference>
<dbReference type="AlphaFoldDB" id="A0A2S6G0V2"/>
<dbReference type="OrthoDB" id="9806952at2"/>
<organism evidence="3 4">
    <name type="scientific">Clostridium algidicarnis DSM 15099</name>
    <dbReference type="NCBI Taxonomy" id="1121295"/>
    <lineage>
        <taxon>Bacteria</taxon>
        <taxon>Bacillati</taxon>
        <taxon>Bacillota</taxon>
        <taxon>Clostridia</taxon>
        <taxon>Eubacteriales</taxon>
        <taxon>Clostridiaceae</taxon>
        <taxon>Clostridium</taxon>
    </lineage>
</organism>
<dbReference type="InterPro" id="IPR006674">
    <property type="entry name" value="HD_domain"/>
</dbReference>
<dbReference type="Pfam" id="PF01966">
    <property type="entry name" value="HD"/>
    <property type="match status" value="1"/>
</dbReference>
<sequence>MAKEKGSNVKSIFKHKRALIFIISFLIIYFVSLTSFITKRYTLEAGDIARENIKANKEVIDKAATEAKEKQAIEEVELQFNQKPEVKKQALDNSRIFFNKINSLKEAGTSEAEILEILKAESKISMSEEDFIEVIKLSKEDIKNLQVVTLDTLTKIYEGRIEENKPADIKLTEENVVNNINTYNIPKNVKSLGIQLTISQIKPNFFYDKEKTEELKKQATKDVVPVIIKKNQMIVKEGEPITQNQLRLLEDLALLNTSSSQWPIYTALAVMIFILLMIQWYYLYRYYKEIFKDTSKLLLISLINVLCVIVARSVGLATPFLIPLALGPMLITILINYKVSMALSVINCILISINIGFNIEVTMIAVLNAVLGSTFIRKMQQRNDIIYSAIYIGIINMVINLSMGVLLSNNIIETLKRTVFMGIATLGSGILTLGLLPLFESTFDIVTTVKLLELSNPNNPLLKKILMETPGTYHHSIMVANLAEMATEEVGGNAILARIAAYYHDAGKTKRPYFFKENQVGNENPHDKITPNLSTLIIISHVKDGLELAKEYNIPKVIQDVIEEHHGNTLVKYFYFTAKNNSEKPEDIKEEDFRYQGPIPKTKESGIIMLADGVEAAVRSIPSPTKGKIEEMVNNIIKDKLNDGQLNDCDLTLKDLELIRKSFLKTLNSIYHQRIEYPSDNTKIIKEK</sequence>
<dbReference type="InterPro" id="IPR006675">
    <property type="entry name" value="HDIG_dom"/>
</dbReference>
<dbReference type="STRING" id="37659.GCA_000703125_02742"/>
<feature type="transmembrane region" description="Helical" evidence="1">
    <location>
        <begin position="320"/>
        <end position="337"/>
    </location>
</feature>
<dbReference type="Proteomes" id="UP000239863">
    <property type="component" value="Unassembled WGS sequence"/>
</dbReference>
<feature type="transmembrane region" description="Helical" evidence="1">
    <location>
        <begin position="296"/>
        <end position="314"/>
    </location>
</feature>
<evidence type="ECO:0000259" key="2">
    <source>
        <dbReference type="PROSITE" id="PS51831"/>
    </source>
</evidence>
<dbReference type="Gene3D" id="1.10.3210.10">
    <property type="entry name" value="Hypothetical protein af1432"/>
    <property type="match status" value="1"/>
</dbReference>
<gene>
    <name evidence="3" type="ORF">BD821_101215</name>
</gene>
<keyword evidence="1" id="KW-0812">Transmembrane</keyword>
<dbReference type="PANTHER" id="PTHR36442:SF1">
    <property type="entry name" value="CYCLIC-DI-AMP PHOSPHODIESTERASE PGPH"/>
    <property type="match status" value="1"/>
</dbReference>
<comment type="caution">
    <text evidence="3">The sequence shown here is derived from an EMBL/GenBank/DDBJ whole genome shotgun (WGS) entry which is preliminary data.</text>
</comment>
<dbReference type="InterPro" id="IPR011621">
    <property type="entry name" value="Metal-dep_PHydrolase_7TM_intra"/>
</dbReference>
<name>A0A2S6G0V2_9CLOT</name>
<dbReference type="SUPFAM" id="SSF109604">
    <property type="entry name" value="HD-domain/PDEase-like"/>
    <property type="match status" value="1"/>
</dbReference>
<dbReference type="PANTHER" id="PTHR36442">
    <property type="entry name" value="CYCLIC-DI-AMP PHOSPHODIESTERASE PGPH"/>
    <property type="match status" value="1"/>
</dbReference>
<dbReference type="CDD" id="cd00077">
    <property type="entry name" value="HDc"/>
    <property type="match status" value="1"/>
</dbReference>
<feature type="transmembrane region" description="Helical" evidence="1">
    <location>
        <begin position="18"/>
        <end position="37"/>
    </location>
</feature>
<feature type="transmembrane region" description="Helical" evidence="1">
    <location>
        <begin position="262"/>
        <end position="284"/>
    </location>
</feature>
<feature type="transmembrane region" description="Helical" evidence="1">
    <location>
        <begin position="385"/>
        <end position="407"/>
    </location>
</feature>
<dbReference type="SMART" id="SM00471">
    <property type="entry name" value="HDc"/>
    <property type="match status" value="1"/>
</dbReference>
<keyword evidence="1" id="KW-1133">Transmembrane helix</keyword>
<keyword evidence="1" id="KW-0472">Membrane</keyword>
<dbReference type="InterPro" id="IPR011624">
    <property type="entry name" value="Metal-dep_PHydrolase_7TM_extra"/>
</dbReference>
<evidence type="ECO:0000313" key="3">
    <source>
        <dbReference type="EMBL" id="PPK49554.1"/>
    </source>
</evidence>
<reference evidence="3 4" key="1">
    <citation type="submission" date="2018-02" db="EMBL/GenBank/DDBJ databases">
        <title>Genomic Encyclopedia of Archaeal and Bacterial Type Strains, Phase II (KMG-II): from individual species to whole genera.</title>
        <authorList>
            <person name="Goeker M."/>
        </authorList>
    </citation>
    <scope>NUCLEOTIDE SEQUENCE [LARGE SCALE GENOMIC DNA]</scope>
    <source>
        <strain evidence="3 4">DSM 15099</strain>
    </source>
</reference>
<proteinExistence type="predicted"/>
<dbReference type="RefSeq" id="WP_104408929.1">
    <property type="nucleotide sequence ID" value="NZ_PTIS01000001.1"/>
</dbReference>
<dbReference type="Pfam" id="PF07698">
    <property type="entry name" value="7TM-7TMR_HD"/>
    <property type="match status" value="1"/>
</dbReference>
<evidence type="ECO:0000256" key="1">
    <source>
        <dbReference type="SAM" id="Phobius"/>
    </source>
</evidence>
<feature type="domain" description="HD" evidence="2">
    <location>
        <begin position="472"/>
        <end position="617"/>
    </location>
</feature>
<accession>A0A2S6G0V2</accession>
<dbReference type="PROSITE" id="PS51831">
    <property type="entry name" value="HD"/>
    <property type="match status" value="1"/>
</dbReference>
<dbReference type="NCBIfam" id="TIGR00277">
    <property type="entry name" value="HDIG"/>
    <property type="match status" value="1"/>
</dbReference>
<feature type="transmembrane region" description="Helical" evidence="1">
    <location>
        <begin position="349"/>
        <end position="373"/>
    </location>
</feature>